<accession>A0AAD9YZI2</accession>
<feature type="repeat" description="RCC1" evidence="1">
    <location>
        <begin position="345"/>
        <end position="406"/>
    </location>
</feature>
<keyword evidence="2" id="KW-0812">Transmembrane</keyword>
<dbReference type="EMBL" id="JASNWA010000010">
    <property type="protein sequence ID" value="KAK3168186.1"/>
    <property type="molecule type" value="Genomic_DNA"/>
</dbReference>
<evidence type="ECO:0000313" key="4">
    <source>
        <dbReference type="Proteomes" id="UP001276659"/>
    </source>
</evidence>
<dbReference type="FunFam" id="2.130.10.30:FF:000027">
    <property type="entry name" value="Protein FMP25, mitochondrial"/>
    <property type="match status" value="1"/>
</dbReference>
<dbReference type="InterPro" id="IPR053245">
    <property type="entry name" value="MitoProcess-Associated"/>
</dbReference>
<proteinExistence type="predicted"/>
<dbReference type="Proteomes" id="UP001276659">
    <property type="component" value="Unassembled WGS sequence"/>
</dbReference>
<dbReference type="PANTHER" id="PTHR47563">
    <property type="entry name" value="PROTEIN FMP25, MITOCHONDRIAL"/>
    <property type="match status" value="1"/>
</dbReference>
<gene>
    <name evidence="3" type="ORF">OEA41_004632</name>
</gene>
<protein>
    <submittedName>
        <fullName evidence="3">Uncharacterized protein</fullName>
    </submittedName>
</protein>
<comment type="caution">
    <text evidence="3">The sequence shown here is derived from an EMBL/GenBank/DDBJ whole genome shotgun (WGS) entry which is preliminary data.</text>
</comment>
<dbReference type="PANTHER" id="PTHR47563:SF1">
    <property type="entry name" value="PROTEIN FMP25, MITOCHONDRIAL"/>
    <property type="match status" value="1"/>
</dbReference>
<dbReference type="AlphaFoldDB" id="A0AAD9YZI2"/>
<keyword evidence="2" id="KW-1133">Transmembrane helix</keyword>
<dbReference type="GO" id="GO:0005743">
    <property type="term" value="C:mitochondrial inner membrane"/>
    <property type="evidence" value="ECO:0007669"/>
    <property type="project" value="TreeGrafter"/>
</dbReference>
<evidence type="ECO:0000313" key="3">
    <source>
        <dbReference type="EMBL" id="KAK3168186.1"/>
    </source>
</evidence>
<dbReference type="PROSITE" id="PS00626">
    <property type="entry name" value="RCC1_2"/>
    <property type="match status" value="1"/>
</dbReference>
<dbReference type="InterPro" id="IPR009091">
    <property type="entry name" value="RCC1/BLIP-II"/>
</dbReference>
<dbReference type="Pfam" id="PF13540">
    <property type="entry name" value="RCC1_2"/>
    <property type="match status" value="1"/>
</dbReference>
<evidence type="ECO:0000256" key="1">
    <source>
        <dbReference type="PROSITE-ProRule" id="PRU00235"/>
    </source>
</evidence>
<keyword evidence="2" id="KW-0472">Membrane</keyword>
<dbReference type="GO" id="GO:0034551">
    <property type="term" value="P:mitochondrial respiratory chain complex III assembly"/>
    <property type="evidence" value="ECO:0007669"/>
    <property type="project" value="TreeGrafter"/>
</dbReference>
<sequence>MQSTRSASRVLKEIPRAARRSALSGSCPYQRRQFNNQRSRHDGLLNYRIFIYSVLGLGAGTALFHGSRRLSFTELHAEAPPAPVEITIEKPKRTKGLSKEENRDVISSQHLQVKRSWENPGVYAWGSNSGRVVAPDSDDSLIKQPRRIPFFDGLLLRDIKLDRDFGAAVTENGDLLQWGIGYSKETREPVATLKGKNITSITISRNRIIALGSGGKVYSLPVSQEDQARGAKLTESSWIPFWSSRSKISYRLIEPQNMGWGEKILSISSGLDHLLLVTSNGRLFSAASSSEEFPSRGEMGVPGLSWTTRPPGPYDQPHEITTLRGFQIDAIAAGDYHSLALDKEGRAFAFGDNTSGQLGFDPSAESPYIDAPSLLPISRLYSGTNLSPRVTSVSAGGANSFFTIDATRVAQPGENSNQRIGLGRITADIWACGQGILGTLGTGRWTHIQGTPVKLKALSGLFEWDETNNTVIPIRLKRLSVGSTHASATMDNVTHVRAGTSSSTDSRNDTNWGADVVWWGGNEYYQLGMGKRNNVAVPGYIAPLDSVVEKERAKRKEEHRFQITPRHRVNIGGRNVSMEQRVECGRMVSAVYSGV</sequence>
<organism evidence="3 4">
    <name type="scientific">Lepraria neglecta</name>
    <dbReference type="NCBI Taxonomy" id="209136"/>
    <lineage>
        <taxon>Eukaryota</taxon>
        <taxon>Fungi</taxon>
        <taxon>Dikarya</taxon>
        <taxon>Ascomycota</taxon>
        <taxon>Pezizomycotina</taxon>
        <taxon>Lecanoromycetes</taxon>
        <taxon>OSLEUM clade</taxon>
        <taxon>Lecanoromycetidae</taxon>
        <taxon>Lecanorales</taxon>
        <taxon>Lecanorineae</taxon>
        <taxon>Stereocaulaceae</taxon>
        <taxon>Lepraria</taxon>
    </lineage>
</organism>
<feature type="transmembrane region" description="Helical" evidence="2">
    <location>
        <begin position="45"/>
        <end position="64"/>
    </location>
</feature>
<evidence type="ECO:0000256" key="2">
    <source>
        <dbReference type="SAM" id="Phobius"/>
    </source>
</evidence>
<reference evidence="3" key="1">
    <citation type="submission" date="2022-11" db="EMBL/GenBank/DDBJ databases">
        <title>Chromosomal genome sequence assembly and mating type (MAT) locus characterization of the leprose asexual lichenized fungus Lepraria neglecta (Nyl.) Erichsen.</title>
        <authorList>
            <person name="Allen J.L."/>
            <person name="Pfeffer B."/>
        </authorList>
    </citation>
    <scope>NUCLEOTIDE SEQUENCE</scope>
    <source>
        <strain evidence="3">Allen 5258</strain>
    </source>
</reference>
<name>A0AAD9YZI2_9LECA</name>
<keyword evidence="4" id="KW-1185">Reference proteome</keyword>
<dbReference type="PROSITE" id="PS50012">
    <property type="entry name" value="RCC1_3"/>
    <property type="match status" value="2"/>
</dbReference>
<feature type="repeat" description="RCC1" evidence="1">
    <location>
        <begin position="281"/>
        <end position="344"/>
    </location>
</feature>
<dbReference type="SUPFAM" id="SSF50985">
    <property type="entry name" value="RCC1/BLIP-II"/>
    <property type="match status" value="1"/>
</dbReference>
<dbReference type="Gene3D" id="2.130.10.30">
    <property type="entry name" value="Regulator of chromosome condensation 1/beta-lactamase-inhibitor protein II"/>
    <property type="match status" value="2"/>
</dbReference>
<dbReference type="InterPro" id="IPR000408">
    <property type="entry name" value="Reg_chr_condens"/>
</dbReference>